<dbReference type="InParanoid" id="A8WKI2"/>
<proteinExistence type="predicted"/>
<dbReference type="HOGENOM" id="CLU_2335504_0_0_1"/>
<dbReference type="KEGG" id="cbr:CBG_24347"/>
<gene>
    <name evidence="1" type="ORF">CBG24347</name>
    <name evidence="1" type="ORF">CBG_24347</name>
</gene>
<name>A8WKI2_CAEBR</name>
<accession>A8WKI2</accession>
<keyword evidence="2" id="KW-1185">Reference proteome</keyword>
<evidence type="ECO:0000313" key="1">
    <source>
        <dbReference type="EMBL" id="CAP20977.1"/>
    </source>
</evidence>
<organism evidence="1 2">
    <name type="scientific">Caenorhabditis briggsae</name>
    <dbReference type="NCBI Taxonomy" id="6238"/>
    <lineage>
        <taxon>Eukaryota</taxon>
        <taxon>Metazoa</taxon>
        <taxon>Ecdysozoa</taxon>
        <taxon>Nematoda</taxon>
        <taxon>Chromadorea</taxon>
        <taxon>Rhabditida</taxon>
        <taxon>Rhabditina</taxon>
        <taxon>Rhabditomorpha</taxon>
        <taxon>Rhabditoidea</taxon>
        <taxon>Rhabditidae</taxon>
        <taxon>Peloderinae</taxon>
        <taxon>Caenorhabditis</taxon>
    </lineage>
</organism>
<dbReference type="AlphaFoldDB" id="A8WKI2"/>
<sequence length="98" mass="10936">MEEELDHDLGETGSFGALLMVQTEKLEWGGGGGLKGGGGNSKSDGPVEWALWTMREMIKNDKEAKLKFRRCGLNSAVKKLRRKDNKALMDLRSEVLKR</sequence>
<reference evidence="1 2" key="2">
    <citation type="journal article" date="2011" name="PLoS Genet.">
        <title>Caenorhabditis briggsae recombinant inbred line genotypes reveal inter-strain incompatibility and the evolution of recombination.</title>
        <authorList>
            <person name="Ross J.A."/>
            <person name="Koboldt D.C."/>
            <person name="Staisch J.E."/>
            <person name="Chamberlin H.M."/>
            <person name="Gupta B.P."/>
            <person name="Miller R.D."/>
            <person name="Baird S.E."/>
            <person name="Haag E.S."/>
        </authorList>
    </citation>
    <scope>NUCLEOTIDE SEQUENCE [LARGE SCALE GENOMIC DNA]</scope>
    <source>
        <strain evidence="1 2">AF16</strain>
    </source>
</reference>
<evidence type="ECO:0000313" key="2">
    <source>
        <dbReference type="Proteomes" id="UP000008549"/>
    </source>
</evidence>
<dbReference type="RefSeq" id="XP_002648224.1">
    <property type="nucleotide sequence ID" value="XM_002648178.1"/>
</dbReference>
<protein>
    <submittedName>
        <fullName evidence="1">Protein CBG24347</fullName>
    </submittedName>
</protein>
<dbReference type="Proteomes" id="UP000008549">
    <property type="component" value="Unassembled WGS sequence"/>
</dbReference>
<reference evidence="1 2" key="1">
    <citation type="journal article" date="2003" name="PLoS Biol.">
        <title>The genome sequence of Caenorhabditis briggsae: a platform for comparative genomics.</title>
        <authorList>
            <person name="Stein L.D."/>
            <person name="Bao Z."/>
            <person name="Blasiar D."/>
            <person name="Blumenthal T."/>
            <person name="Brent M.R."/>
            <person name="Chen N."/>
            <person name="Chinwalla A."/>
            <person name="Clarke L."/>
            <person name="Clee C."/>
            <person name="Coghlan A."/>
            <person name="Coulson A."/>
            <person name="D'Eustachio P."/>
            <person name="Fitch D.H."/>
            <person name="Fulton L.A."/>
            <person name="Fulton R.E."/>
            <person name="Griffiths-Jones S."/>
            <person name="Harris T.W."/>
            <person name="Hillier L.W."/>
            <person name="Kamath R."/>
            <person name="Kuwabara P.E."/>
            <person name="Mardis E.R."/>
            <person name="Marra M.A."/>
            <person name="Miner T.L."/>
            <person name="Minx P."/>
            <person name="Mullikin J.C."/>
            <person name="Plumb R.W."/>
            <person name="Rogers J."/>
            <person name="Schein J.E."/>
            <person name="Sohrmann M."/>
            <person name="Spieth J."/>
            <person name="Stajich J.E."/>
            <person name="Wei C."/>
            <person name="Willey D."/>
            <person name="Wilson R.K."/>
            <person name="Durbin R."/>
            <person name="Waterston R.H."/>
        </authorList>
    </citation>
    <scope>NUCLEOTIDE SEQUENCE [LARGE SCALE GENOMIC DNA]</scope>
    <source>
        <strain evidence="1 2">AF16</strain>
    </source>
</reference>
<dbReference type="GeneID" id="8590227"/>
<dbReference type="EMBL" id="HE601509">
    <property type="protein sequence ID" value="CAP20977.1"/>
    <property type="molecule type" value="Genomic_DNA"/>
</dbReference>
<dbReference type="CTD" id="8590227"/>